<dbReference type="SUPFAM" id="SSF55781">
    <property type="entry name" value="GAF domain-like"/>
    <property type="match status" value="1"/>
</dbReference>
<dbReference type="Gene3D" id="1.10.10.10">
    <property type="entry name" value="Winged helix-like DNA-binding domain superfamily/Winged helix DNA-binding domain"/>
    <property type="match status" value="1"/>
</dbReference>
<keyword evidence="2 5" id="KW-0805">Transcription regulation</keyword>
<dbReference type="GO" id="GO:0045892">
    <property type="term" value="P:negative regulation of DNA-templated transcription"/>
    <property type="evidence" value="ECO:0007669"/>
    <property type="project" value="UniProtKB-UniRule"/>
</dbReference>
<evidence type="ECO:0000313" key="8">
    <source>
        <dbReference type="Proteomes" id="UP000245793"/>
    </source>
</evidence>
<proteinExistence type="inferred from homology"/>
<dbReference type="SUPFAM" id="SSF46785">
    <property type="entry name" value="Winged helix' DNA-binding domain"/>
    <property type="match status" value="1"/>
</dbReference>
<accession>A0A2U1E269</accession>
<evidence type="ECO:0000256" key="3">
    <source>
        <dbReference type="ARBA" id="ARBA00023016"/>
    </source>
</evidence>
<dbReference type="PANTHER" id="PTHR34824">
    <property type="entry name" value="HEAT-INDUCIBLE TRANSCRIPTION REPRESSOR HRCA"/>
    <property type="match status" value="1"/>
</dbReference>
<comment type="caution">
    <text evidence="7">The sequence shown here is derived from an EMBL/GenBank/DDBJ whole genome shotgun (WGS) entry which is preliminary data.</text>
</comment>
<dbReference type="EMBL" id="QEKV01000007">
    <property type="protein sequence ID" value="PVY94046.1"/>
    <property type="molecule type" value="Genomic_DNA"/>
</dbReference>
<keyword evidence="3 5" id="KW-0346">Stress response</keyword>
<dbReference type="PIRSF" id="PIRSF005485">
    <property type="entry name" value="HrcA"/>
    <property type="match status" value="1"/>
</dbReference>
<gene>
    <name evidence="5" type="primary">hrcA</name>
    <name evidence="7" type="ORF">C7381_10742</name>
</gene>
<evidence type="ECO:0000256" key="5">
    <source>
        <dbReference type="HAMAP-Rule" id="MF_00081"/>
    </source>
</evidence>
<evidence type="ECO:0000256" key="2">
    <source>
        <dbReference type="ARBA" id="ARBA00023015"/>
    </source>
</evidence>
<evidence type="ECO:0000256" key="4">
    <source>
        <dbReference type="ARBA" id="ARBA00023163"/>
    </source>
</evidence>
<organism evidence="7 8">
    <name type="scientific">Ezakiella coagulans</name>
    <dbReference type="NCBI Taxonomy" id="46507"/>
    <lineage>
        <taxon>Bacteria</taxon>
        <taxon>Bacillati</taxon>
        <taxon>Bacillota</taxon>
        <taxon>Tissierellia</taxon>
        <taxon>Ezakiella</taxon>
    </lineage>
</organism>
<name>A0A2U1E269_9FIRM</name>
<dbReference type="Gene3D" id="3.30.450.40">
    <property type="match status" value="1"/>
</dbReference>
<dbReference type="PANTHER" id="PTHR34824:SF1">
    <property type="entry name" value="HEAT-INDUCIBLE TRANSCRIPTION REPRESSOR HRCA"/>
    <property type="match status" value="1"/>
</dbReference>
<comment type="similarity">
    <text evidence="5">Belongs to the HrcA family.</text>
</comment>
<dbReference type="InterPro" id="IPR002571">
    <property type="entry name" value="HrcA"/>
</dbReference>
<dbReference type="InterPro" id="IPR036388">
    <property type="entry name" value="WH-like_DNA-bd_sf"/>
</dbReference>
<dbReference type="Pfam" id="PF01628">
    <property type="entry name" value="HrcA"/>
    <property type="match status" value="1"/>
</dbReference>
<evidence type="ECO:0000313" key="7">
    <source>
        <dbReference type="EMBL" id="PVY94046.1"/>
    </source>
</evidence>
<dbReference type="InterPro" id="IPR029016">
    <property type="entry name" value="GAF-like_dom_sf"/>
</dbReference>
<dbReference type="AlphaFoldDB" id="A0A2U1E269"/>
<dbReference type="RefSeq" id="WP_034545797.1">
    <property type="nucleotide sequence ID" value="NZ_CAUPJO010000003.1"/>
</dbReference>
<protein>
    <recommendedName>
        <fullName evidence="5">Heat-inducible transcription repressor HrcA</fullName>
    </recommendedName>
</protein>
<keyword evidence="8" id="KW-1185">Reference proteome</keyword>
<dbReference type="Proteomes" id="UP000245793">
    <property type="component" value="Unassembled WGS sequence"/>
</dbReference>
<reference evidence="7 8" key="1">
    <citation type="submission" date="2018-04" db="EMBL/GenBank/DDBJ databases">
        <title>Genomic Encyclopedia of Type Strains, Phase IV (KMG-IV): sequencing the most valuable type-strain genomes for metagenomic binning, comparative biology and taxonomic classification.</title>
        <authorList>
            <person name="Goeker M."/>
        </authorList>
    </citation>
    <scope>NUCLEOTIDE SEQUENCE [LARGE SCALE GENOMIC DNA]</scope>
    <source>
        <strain evidence="7 8">DSM 20705</strain>
    </source>
</reference>
<dbReference type="InterPro" id="IPR036390">
    <property type="entry name" value="WH_DNA-bd_sf"/>
</dbReference>
<dbReference type="NCBIfam" id="TIGR00331">
    <property type="entry name" value="hrcA"/>
    <property type="match status" value="1"/>
</dbReference>
<keyword evidence="4 5" id="KW-0804">Transcription</keyword>
<dbReference type="InterPro" id="IPR021153">
    <property type="entry name" value="HrcA_C"/>
</dbReference>
<dbReference type="Gene3D" id="3.30.390.60">
    <property type="entry name" value="Heat-inducible transcription repressor hrca homolog, domain 3"/>
    <property type="match status" value="1"/>
</dbReference>
<evidence type="ECO:0000259" key="6">
    <source>
        <dbReference type="Pfam" id="PF01628"/>
    </source>
</evidence>
<keyword evidence="1 5" id="KW-0678">Repressor</keyword>
<comment type="function">
    <text evidence="5">Negative regulator of class I heat shock genes (grpE-dnaK-dnaJ and groELS operons). Prevents heat-shock induction of these operons.</text>
</comment>
<feature type="domain" description="Heat-inducible transcription repressor HrcA C-terminal" evidence="6">
    <location>
        <begin position="105"/>
        <end position="317"/>
    </location>
</feature>
<dbReference type="GO" id="GO:0003677">
    <property type="term" value="F:DNA binding"/>
    <property type="evidence" value="ECO:0007669"/>
    <property type="project" value="InterPro"/>
</dbReference>
<sequence length="339" mass="38496">MLSQRELKILNSIINSFIETGQPVGSRTIEKNYDIGLSAATIRNVMSDLEEKGFISKTHHSSGRIPSGSAIENYVTALIDSTTRQEDNPRKFVKRLLESEGTKLEKMMLKAGEVLNLMTNYATLTFIPHYKDAEISQVFAKRIDDSNLLFVIMTKDLEVSTNVVHDGGTINEEKFNNFLKQYFYDRKVSYFLENLEKLYKKEFFDKLDVLKNILKDIESDESMEDELILSGVTRLLEHPDFIDTENVKTVAMIMEDSSQIKDLIKGSENKRISVHIGDENSSLKNLTVITSNILLDSDRTASFGIIAPVRMNYSNAINAILELDKTLRFLNANLKGDED</sequence>
<dbReference type="InterPro" id="IPR023120">
    <property type="entry name" value="WHTH_transcript_rep_HrcA_IDD"/>
</dbReference>
<dbReference type="HAMAP" id="MF_00081">
    <property type="entry name" value="HrcA"/>
    <property type="match status" value="1"/>
</dbReference>
<evidence type="ECO:0000256" key="1">
    <source>
        <dbReference type="ARBA" id="ARBA00022491"/>
    </source>
</evidence>